<dbReference type="PANTHER" id="PTHR12109">
    <property type="entry name" value="RING FINGER PROTEIN 141-RELATED"/>
    <property type="match status" value="1"/>
</dbReference>
<dbReference type="PROSITE" id="PS50089">
    <property type="entry name" value="ZF_RING_2"/>
    <property type="match status" value="1"/>
</dbReference>
<evidence type="ECO:0000259" key="5">
    <source>
        <dbReference type="PROSITE" id="PS50089"/>
    </source>
</evidence>
<accession>A0A1D1VTW2</accession>
<dbReference type="InterPro" id="IPR013083">
    <property type="entry name" value="Znf_RING/FYVE/PHD"/>
</dbReference>
<keyword evidence="1 3" id="KW-0863">Zinc-finger</keyword>
<keyword evidence="4" id="KW-0812">Transmembrane</keyword>
<name>A0A1D1VTW2_RAMVA</name>
<keyword evidence="2" id="KW-0862">Zinc</keyword>
<evidence type="ECO:0000313" key="6">
    <source>
        <dbReference type="EMBL" id="GAV04940.1"/>
    </source>
</evidence>
<dbReference type="AlphaFoldDB" id="A0A1D1VTW2"/>
<dbReference type="Gene3D" id="3.30.40.10">
    <property type="entry name" value="Zinc/RING finger domain, C3HC4 (zinc finger)"/>
    <property type="match status" value="1"/>
</dbReference>
<dbReference type="Proteomes" id="UP000186922">
    <property type="component" value="Unassembled WGS sequence"/>
</dbReference>
<evidence type="ECO:0000256" key="1">
    <source>
        <dbReference type="ARBA" id="ARBA00022771"/>
    </source>
</evidence>
<dbReference type="SMART" id="SM00184">
    <property type="entry name" value="RING"/>
    <property type="match status" value="1"/>
</dbReference>
<sequence length="166" mass="18816">MSARRLVLSCVMATILLAVLCYPEMLLSFPMIPCMIVVLVMIGVLLRLIDRRSKVLHVLMTDFQTELRKQDHLREQNAQLELQIQERLKERQRVAARDLDLPRENVPSLVDVECAVCLRFGPVVVIMPCGHGKTCAQCIQTIVDKLEIATCPVCRAVIEDCVRVFS</sequence>
<dbReference type="GO" id="GO:0008270">
    <property type="term" value="F:zinc ion binding"/>
    <property type="evidence" value="ECO:0007669"/>
    <property type="project" value="UniProtKB-KW"/>
</dbReference>
<evidence type="ECO:0000256" key="4">
    <source>
        <dbReference type="SAM" id="Phobius"/>
    </source>
</evidence>
<dbReference type="SUPFAM" id="SSF57850">
    <property type="entry name" value="RING/U-box"/>
    <property type="match status" value="1"/>
</dbReference>
<evidence type="ECO:0000313" key="7">
    <source>
        <dbReference type="Proteomes" id="UP000186922"/>
    </source>
</evidence>
<feature type="transmembrane region" description="Helical" evidence="4">
    <location>
        <begin position="31"/>
        <end position="49"/>
    </location>
</feature>
<comment type="caution">
    <text evidence="6">The sequence shown here is derived from an EMBL/GenBank/DDBJ whole genome shotgun (WGS) entry which is preliminary data.</text>
</comment>
<gene>
    <name evidence="6" type="primary">RvY_15140-1</name>
    <name evidence="6" type="synonym">RvY_15140.1</name>
    <name evidence="6" type="ORF">RvY_15140</name>
</gene>
<dbReference type="InterPro" id="IPR047126">
    <property type="entry name" value="RNF141-like"/>
</dbReference>
<dbReference type="InterPro" id="IPR001841">
    <property type="entry name" value="Znf_RING"/>
</dbReference>
<dbReference type="Pfam" id="PF13920">
    <property type="entry name" value="zf-C3HC4_3"/>
    <property type="match status" value="1"/>
</dbReference>
<dbReference type="OrthoDB" id="1711136at2759"/>
<evidence type="ECO:0000256" key="2">
    <source>
        <dbReference type="ARBA" id="ARBA00022833"/>
    </source>
</evidence>
<keyword evidence="7" id="KW-1185">Reference proteome</keyword>
<reference evidence="6 7" key="1">
    <citation type="journal article" date="2016" name="Nat. Commun.">
        <title>Extremotolerant tardigrade genome and improved radiotolerance of human cultured cells by tardigrade-unique protein.</title>
        <authorList>
            <person name="Hashimoto T."/>
            <person name="Horikawa D.D."/>
            <person name="Saito Y."/>
            <person name="Kuwahara H."/>
            <person name="Kozuka-Hata H."/>
            <person name="Shin-I T."/>
            <person name="Minakuchi Y."/>
            <person name="Ohishi K."/>
            <person name="Motoyama A."/>
            <person name="Aizu T."/>
            <person name="Enomoto A."/>
            <person name="Kondo K."/>
            <person name="Tanaka S."/>
            <person name="Hara Y."/>
            <person name="Koshikawa S."/>
            <person name="Sagara H."/>
            <person name="Miura T."/>
            <person name="Yokobori S."/>
            <person name="Miyagawa K."/>
            <person name="Suzuki Y."/>
            <person name="Kubo T."/>
            <person name="Oyama M."/>
            <person name="Kohara Y."/>
            <person name="Fujiyama A."/>
            <person name="Arakawa K."/>
            <person name="Katayama T."/>
            <person name="Toyoda A."/>
            <person name="Kunieda T."/>
        </authorList>
    </citation>
    <scope>NUCLEOTIDE SEQUENCE [LARGE SCALE GENOMIC DNA]</scope>
    <source>
        <strain evidence="6 7">YOKOZUNA-1</strain>
    </source>
</reference>
<proteinExistence type="predicted"/>
<dbReference type="EMBL" id="BDGG01000011">
    <property type="protein sequence ID" value="GAV04940.1"/>
    <property type="molecule type" value="Genomic_DNA"/>
</dbReference>
<keyword evidence="1 3" id="KW-0479">Metal-binding</keyword>
<evidence type="ECO:0000256" key="3">
    <source>
        <dbReference type="PROSITE-ProRule" id="PRU00175"/>
    </source>
</evidence>
<feature type="domain" description="RING-type" evidence="5">
    <location>
        <begin position="114"/>
        <end position="155"/>
    </location>
</feature>
<protein>
    <recommendedName>
        <fullName evidence="5">RING-type domain-containing protein</fullName>
    </recommendedName>
</protein>
<keyword evidence="4" id="KW-0472">Membrane</keyword>
<keyword evidence="4" id="KW-1133">Transmembrane helix</keyword>
<organism evidence="6 7">
    <name type="scientific">Ramazzottius varieornatus</name>
    <name type="common">Water bear</name>
    <name type="synonym">Tardigrade</name>
    <dbReference type="NCBI Taxonomy" id="947166"/>
    <lineage>
        <taxon>Eukaryota</taxon>
        <taxon>Metazoa</taxon>
        <taxon>Ecdysozoa</taxon>
        <taxon>Tardigrada</taxon>
        <taxon>Eutardigrada</taxon>
        <taxon>Parachela</taxon>
        <taxon>Hypsibioidea</taxon>
        <taxon>Ramazzottiidae</taxon>
        <taxon>Ramazzottius</taxon>
    </lineage>
</organism>